<keyword evidence="1" id="KW-0732">Signal</keyword>
<gene>
    <name evidence="2" type="ORF">H9L15_08735</name>
</gene>
<sequence length="114" mass="12298">MFRIVASVLLIVSAPAAAGLEEVQSLTCAGGDVRFTVTFDAESSRASVASREGIATYSVAPDGRFLAWRLDNDQGQPRYVIIEGDRVNGDFGWYFEPLDGSGQPAQKRGTCRPL</sequence>
<keyword evidence="3" id="KW-1185">Reference proteome</keyword>
<reference evidence="2 3" key="1">
    <citation type="submission" date="2020-08" db="EMBL/GenBank/DDBJ databases">
        <title>Genome sequence of Sphingomonas daechungensis KACC 18115T.</title>
        <authorList>
            <person name="Hyun D.-W."/>
            <person name="Bae J.-W."/>
        </authorList>
    </citation>
    <scope>NUCLEOTIDE SEQUENCE [LARGE SCALE GENOMIC DNA]</scope>
    <source>
        <strain evidence="2 3">KACC 18115</strain>
    </source>
</reference>
<dbReference type="EMBL" id="CP060780">
    <property type="protein sequence ID" value="QNP42400.1"/>
    <property type="molecule type" value="Genomic_DNA"/>
</dbReference>
<organism evidence="2 3">
    <name type="scientific">Sphingomonas daechungensis</name>
    <dbReference type="NCBI Taxonomy" id="1176646"/>
    <lineage>
        <taxon>Bacteria</taxon>
        <taxon>Pseudomonadati</taxon>
        <taxon>Pseudomonadota</taxon>
        <taxon>Alphaproteobacteria</taxon>
        <taxon>Sphingomonadales</taxon>
        <taxon>Sphingomonadaceae</taxon>
        <taxon>Sphingomonas</taxon>
    </lineage>
</organism>
<dbReference type="Proteomes" id="UP000516134">
    <property type="component" value="Chromosome"/>
</dbReference>
<accession>A0ABX6SY51</accession>
<evidence type="ECO:0000313" key="3">
    <source>
        <dbReference type="Proteomes" id="UP000516134"/>
    </source>
</evidence>
<proteinExistence type="predicted"/>
<feature type="signal peptide" evidence="1">
    <location>
        <begin position="1"/>
        <end position="18"/>
    </location>
</feature>
<protein>
    <recommendedName>
        <fullName evidence="4">MliC family protein</fullName>
    </recommendedName>
</protein>
<evidence type="ECO:0008006" key="4">
    <source>
        <dbReference type="Google" id="ProtNLM"/>
    </source>
</evidence>
<dbReference type="RefSeq" id="WP_187713833.1">
    <property type="nucleotide sequence ID" value="NZ_BAABJC010000001.1"/>
</dbReference>
<name>A0ABX6SY51_9SPHN</name>
<evidence type="ECO:0000256" key="1">
    <source>
        <dbReference type="SAM" id="SignalP"/>
    </source>
</evidence>
<feature type="chain" id="PRO_5045068819" description="MliC family protein" evidence="1">
    <location>
        <begin position="19"/>
        <end position="114"/>
    </location>
</feature>
<evidence type="ECO:0000313" key="2">
    <source>
        <dbReference type="EMBL" id="QNP42400.1"/>
    </source>
</evidence>